<evidence type="ECO:0000259" key="2">
    <source>
        <dbReference type="PROSITE" id="PS51186"/>
    </source>
</evidence>
<feature type="domain" description="N-acetyltransferase" evidence="2">
    <location>
        <begin position="2"/>
        <end position="142"/>
    </location>
</feature>
<keyword evidence="4" id="KW-1185">Reference proteome</keyword>
<sequence length="142" mass="16378">MTIIRKAKESDTSSLCDLFLQLGYKTHHEKIKTMLREENKERCIVIAESEQKICGAIVINFIHPIHEEGKWCVISALIIDEYHRGKGIGHQLLAKAERIAINAGCTQIELSSNERRIQAHKFYQNNGYSEVRKRFMKLIITP</sequence>
<dbReference type="SUPFAM" id="SSF55729">
    <property type="entry name" value="Acyl-CoA N-acyltransferases (Nat)"/>
    <property type="match status" value="1"/>
</dbReference>
<evidence type="ECO:0000313" key="3">
    <source>
        <dbReference type="EMBL" id="WFN54388.1"/>
    </source>
</evidence>
<organism evidence="3 4">
    <name type="scientific">Dickeya lacustris</name>
    <dbReference type="NCBI Taxonomy" id="2259638"/>
    <lineage>
        <taxon>Bacteria</taxon>
        <taxon>Pseudomonadati</taxon>
        <taxon>Pseudomonadota</taxon>
        <taxon>Gammaproteobacteria</taxon>
        <taxon>Enterobacterales</taxon>
        <taxon>Pectobacteriaceae</taxon>
        <taxon>Dickeya</taxon>
    </lineage>
</organism>
<dbReference type="InterPro" id="IPR016181">
    <property type="entry name" value="Acyl_CoA_acyltransferase"/>
</dbReference>
<dbReference type="Pfam" id="PF00583">
    <property type="entry name" value="Acetyltransf_1"/>
    <property type="match status" value="1"/>
</dbReference>
<dbReference type="Proteomes" id="UP001219630">
    <property type="component" value="Chromosome"/>
</dbReference>
<dbReference type="InterPro" id="IPR000182">
    <property type="entry name" value="GNAT_dom"/>
</dbReference>
<dbReference type="InterPro" id="IPR050769">
    <property type="entry name" value="NAT_camello-type"/>
</dbReference>
<evidence type="ECO:0000313" key="4">
    <source>
        <dbReference type="Proteomes" id="UP001219630"/>
    </source>
</evidence>
<gene>
    <name evidence="3" type="ORF">O1Q98_11895</name>
</gene>
<protein>
    <submittedName>
        <fullName evidence="3">GNAT family N-acetyltransferase</fullName>
    </submittedName>
</protein>
<dbReference type="PANTHER" id="PTHR13947">
    <property type="entry name" value="GNAT FAMILY N-ACETYLTRANSFERASE"/>
    <property type="match status" value="1"/>
</dbReference>
<dbReference type="Gene3D" id="3.40.630.30">
    <property type="match status" value="1"/>
</dbReference>
<dbReference type="EMBL" id="CP114280">
    <property type="protein sequence ID" value="WFN54388.1"/>
    <property type="molecule type" value="Genomic_DNA"/>
</dbReference>
<evidence type="ECO:0000256" key="1">
    <source>
        <dbReference type="ARBA" id="ARBA00022679"/>
    </source>
</evidence>
<dbReference type="RefSeq" id="WP_125261285.1">
    <property type="nucleotide sequence ID" value="NZ_CP114280.1"/>
</dbReference>
<keyword evidence="1" id="KW-0808">Transferase</keyword>
<proteinExistence type="predicted"/>
<accession>A0ABY8G368</accession>
<dbReference type="PANTHER" id="PTHR13947:SF37">
    <property type="entry name" value="LD18367P"/>
    <property type="match status" value="1"/>
</dbReference>
<name>A0ABY8G368_9GAMM</name>
<dbReference type="CDD" id="cd04301">
    <property type="entry name" value="NAT_SF"/>
    <property type="match status" value="1"/>
</dbReference>
<dbReference type="PROSITE" id="PS51186">
    <property type="entry name" value="GNAT"/>
    <property type="match status" value="1"/>
</dbReference>
<reference evidence="3 4" key="1">
    <citation type="submission" date="2022-12" db="EMBL/GenBank/DDBJ databases">
        <title>Complete genome sequencing of Dickeya lacustris type strain LMG30899.</title>
        <authorList>
            <person name="Dobhal S."/>
            <person name="Arizala D."/>
            <person name="Arif M."/>
        </authorList>
    </citation>
    <scope>NUCLEOTIDE SEQUENCE [LARGE SCALE GENOMIC DNA]</scope>
    <source>
        <strain evidence="3 4">LMG30899</strain>
    </source>
</reference>